<evidence type="ECO:0000313" key="4">
    <source>
        <dbReference type="EMBL" id="HGU32647.1"/>
    </source>
</evidence>
<dbReference type="SUPFAM" id="SSF54106">
    <property type="entry name" value="LysM domain"/>
    <property type="match status" value="3"/>
</dbReference>
<feature type="compositionally biased region" description="Basic and acidic residues" evidence="1">
    <location>
        <begin position="45"/>
        <end position="59"/>
    </location>
</feature>
<dbReference type="InterPro" id="IPR008258">
    <property type="entry name" value="Transglycosylase_SLT_dom_1"/>
</dbReference>
<dbReference type="InterPro" id="IPR018392">
    <property type="entry name" value="LysM"/>
</dbReference>
<dbReference type="CDD" id="cd16894">
    <property type="entry name" value="MltD-like"/>
    <property type="match status" value="1"/>
</dbReference>
<reference evidence="4" key="1">
    <citation type="journal article" date="2020" name="mSystems">
        <title>Genome- and Community-Level Interaction Insights into Carbon Utilization and Element Cycling Functions of Hydrothermarchaeota in Hydrothermal Sediment.</title>
        <authorList>
            <person name="Zhou Z."/>
            <person name="Liu Y."/>
            <person name="Xu W."/>
            <person name="Pan J."/>
            <person name="Luo Z.H."/>
            <person name="Li M."/>
        </authorList>
    </citation>
    <scope>NUCLEOTIDE SEQUENCE [LARGE SCALE GENOMIC DNA]</scope>
    <source>
        <strain evidence="4">SpSt-477</strain>
    </source>
</reference>
<sequence length="646" mass="72831">MIQNFMEPFVMPSPNKLVLRIFHIWIFLLLFFLVALPIGCSHTKPSTESHQEGPSHEDALASTHSQAAASMPSTFSRSGDRIRIRKTIDDDDNAFSRPTDDDVIDLGIENQNILDEAIDYCQLAQDFWQKGKLENALQALDTAYSLILKLNTQGRPRLIQQKDDLRHLISKRIMEIYASRNLVRPANHNVIPMSMNRHVQAEIDLLTKGAEKDFFINAYQRSGRYREWIEAELVKEGLPKELSWLPLIESGYKSNAFSPARALGLWQFIASTGYRFGLNRDQFVDERLDPYKSTRAAILYLKELHSLFGDWETALAAYNCGENRVLRTISSQRVNYLDNFWDLYEKLPQETARYVPRFIATLHIVSDPKKYGLEDISPEPPLAFETIDIFRNIHLKHVAQATDTPLPYLKLLNPELRLDITPAEGYTLKIPPGTRDLLLSKLDEIPDSMDTPTEAPAKPDIKHTTHLVAKGETIQSIAKKYGIPASEIAKLNKSPKSGHIKPGTVLVLPHPSMKTAATSPQKASAEPAKPTKAVTKIDPKAPIVHTVQKGENLFSIASRYGTTVQAIQKLNNFNTINLTIGQTLQIPFESVSSAKPLISLKKYEVKKGDSPTSIARTHQMPIERFLSINNLTEKSRLLPGQKVYVE</sequence>
<feature type="compositionally biased region" description="Polar residues" evidence="1">
    <location>
        <begin position="62"/>
        <end position="77"/>
    </location>
</feature>
<dbReference type="PANTHER" id="PTHR33734:SF22">
    <property type="entry name" value="MEMBRANE-BOUND LYTIC MUREIN TRANSGLYCOSYLASE D"/>
    <property type="match status" value="1"/>
</dbReference>
<dbReference type="InterPro" id="IPR023346">
    <property type="entry name" value="Lysozyme-like_dom_sf"/>
</dbReference>
<dbReference type="AlphaFoldDB" id="A0A7C4MPF2"/>
<dbReference type="EMBL" id="DSUH01000172">
    <property type="protein sequence ID" value="HGU32647.1"/>
    <property type="molecule type" value="Genomic_DNA"/>
</dbReference>
<dbReference type="Pfam" id="PF01476">
    <property type="entry name" value="LysM"/>
    <property type="match status" value="3"/>
</dbReference>
<organism evidence="4">
    <name type="scientific">Desulfatirhabdium butyrativorans</name>
    <dbReference type="NCBI Taxonomy" id="340467"/>
    <lineage>
        <taxon>Bacteria</taxon>
        <taxon>Pseudomonadati</taxon>
        <taxon>Thermodesulfobacteriota</taxon>
        <taxon>Desulfobacteria</taxon>
        <taxon>Desulfobacterales</taxon>
        <taxon>Desulfatirhabdiaceae</taxon>
        <taxon>Desulfatirhabdium</taxon>
    </lineage>
</organism>
<dbReference type="Gene3D" id="1.10.530.10">
    <property type="match status" value="1"/>
</dbReference>
<dbReference type="SUPFAM" id="SSF53955">
    <property type="entry name" value="Lysozyme-like"/>
    <property type="match status" value="1"/>
</dbReference>
<dbReference type="Pfam" id="PF01464">
    <property type="entry name" value="SLT"/>
    <property type="match status" value="1"/>
</dbReference>
<name>A0A7C4MPF2_9BACT</name>
<protein>
    <submittedName>
        <fullName evidence="4">LysM peptidoglycan-binding domain-containing protein</fullName>
    </submittedName>
</protein>
<evidence type="ECO:0000256" key="2">
    <source>
        <dbReference type="SAM" id="Phobius"/>
    </source>
</evidence>
<dbReference type="PROSITE" id="PS51782">
    <property type="entry name" value="LYSM"/>
    <property type="match status" value="3"/>
</dbReference>
<feature type="region of interest" description="Disordered" evidence="1">
    <location>
        <begin position="43"/>
        <end position="78"/>
    </location>
</feature>
<dbReference type="Gene3D" id="3.10.350.10">
    <property type="entry name" value="LysM domain"/>
    <property type="match status" value="3"/>
</dbReference>
<keyword evidence="2" id="KW-0472">Membrane</keyword>
<comment type="caution">
    <text evidence="4">The sequence shown here is derived from an EMBL/GenBank/DDBJ whole genome shotgun (WGS) entry which is preliminary data.</text>
</comment>
<keyword evidence="2" id="KW-1133">Transmembrane helix</keyword>
<proteinExistence type="predicted"/>
<evidence type="ECO:0000259" key="3">
    <source>
        <dbReference type="PROSITE" id="PS51782"/>
    </source>
</evidence>
<feature type="domain" description="LysM" evidence="3">
    <location>
        <begin position="601"/>
        <end position="645"/>
    </location>
</feature>
<gene>
    <name evidence="4" type="ORF">ENS29_07310</name>
</gene>
<feature type="domain" description="LysM" evidence="3">
    <location>
        <begin position="464"/>
        <end position="508"/>
    </location>
</feature>
<keyword evidence="2" id="KW-0812">Transmembrane</keyword>
<dbReference type="SMART" id="SM00257">
    <property type="entry name" value="LysM"/>
    <property type="match status" value="3"/>
</dbReference>
<dbReference type="InterPro" id="IPR036779">
    <property type="entry name" value="LysM_dom_sf"/>
</dbReference>
<evidence type="ECO:0000256" key="1">
    <source>
        <dbReference type="SAM" id="MobiDB-lite"/>
    </source>
</evidence>
<feature type="transmembrane region" description="Helical" evidence="2">
    <location>
        <begin position="21"/>
        <end position="39"/>
    </location>
</feature>
<dbReference type="PANTHER" id="PTHR33734">
    <property type="entry name" value="LYSM DOMAIN-CONTAINING GPI-ANCHORED PROTEIN 2"/>
    <property type="match status" value="1"/>
</dbReference>
<accession>A0A7C4MPF2</accession>
<dbReference type="CDD" id="cd00118">
    <property type="entry name" value="LysM"/>
    <property type="match status" value="3"/>
</dbReference>
<feature type="domain" description="LysM" evidence="3">
    <location>
        <begin position="543"/>
        <end position="586"/>
    </location>
</feature>